<accession>A0ABW1CL11</accession>
<dbReference type="InterPro" id="IPR045592">
    <property type="entry name" value="DUF6461"/>
</dbReference>
<dbReference type="EMBL" id="JBHSPA010000020">
    <property type="protein sequence ID" value="MFC5825236.1"/>
    <property type="molecule type" value="Genomic_DNA"/>
</dbReference>
<gene>
    <name evidence="1" type="ORF">ACFPZ3_15340</name>
</gene>
<proteinExistence type="predicted"/>
<keyword evidence="2" id="KW-1185">Reference proteome</keyword>
<comment type="caution">
    <text evidence="1">The sequence shown here is derived from an EMBL/GenBank/DDBJ whole genome shotgun (WGS) entry which is preliminary data.</text>
</comment>
<evidence type="ECO:0000313" key="2">
    <source>
        <dbReference type="Proteomes" id="UP001596058"/>
    </source>
</evidence>
<organism evidence="1 2">
    <name type="scientific">Nonomuraea insulae</name>
    <dbReference type="NCBI Taxonomy" id="1616787"/>
    <lineage>
        <taxon>Bacteria</taxon>
        <taxon>Bacillati</taxon>
        <taxon>Actinomycetota</taxon>
        <taxon>Actinomycetes</taxon>
        <taxon>Streptosporangiales</taxon>
        <taxon>Streptosporangiaceae</taxon>
        <taxon>Nonomuraea</taxon>
    </lineage>
</organism>
<dbReference type="Proteomes" id="UP001596058">
    <property type="component" value="Unassembled WGS sequence"/>
</dbReference>
<sequence>MTSPTCLYDLICSYGDVEDLLPIPAFCAVWCEGLSPQEVAGRLNADLSSAFRGSFRDNTSITMYGGYDERVILVGRAGGWTLLIGDGECMSNTSMAMLSAEGARAIGMGWSMSGAGSVKYSVGGRLMTQFAITDPESRSGWEPNYLDSHAAGLRFRLGDNWRHGDDAAETSESITSALVLIGRLTGREIDAAWLEAAHTMYTIPED</sequence>
<dbReference type="RefSeq" id="WP_379514760.1">
    <property type="nucleotide sequence ID" value="NZ_JBHSPA010000020.1"/>
</dbReference>
<dbReference type="Pfam" id="PF20062">
    <property type="entry name" value="DUF6461"/>
    <property type="match status" value="1"/>
</dbReference>
<protein>
    <submittedName>
        <fullName evidence="1">DUF6461 domain-containing protein</fullName>
    </submittedName>
</protein>
<evidence type="ECO:0000313" key="1">
    <source>
        <dbReference type="EMBL" id="MFC5825236.1"/>
    </source>
</evidence>
<name>A0ABW1CL11_9ACTN</name>
<reference evidence="2" key="1">
    <citation type="journal article" date="2019" name="Int. J. Syst. Evol. Microbiol.">
        <title>The Global Catalogue of Microorganisms (GCM) 10K type strain sequencing project: providing services to taxonomists for standard genome sequencing and annotation.</title>
        <authorList>
            <consortium name="The Broad Institute Genomics Platform"/>
            <consortium name="The Broad Institute Genome Sequencing Center for Infectious Disease"/>
            <person name="Wu L."/>
            <person name="Ma J."/>
        </authorList>
    </citation>
    <scope>NUCLEOTIDE SEQUENCE [LARGE SCALE GENOMIC DNA]</scope>
    <source>
        <strain evidence="2">CCUG 53903</strain>
    </source>
</reference>